<dbReference type="OrthoDB" id="6023at2157"/>
<dbReference type="AlphaFoldDB" id="A0A2Z2HMS6"/>
<organism evidence="1 2">
    <name type="scientific">Candidatus Nitrosomarinus catalinensis</name>
    <dbReference type="NCBI Taxonomy" id="1898749"/>
    <lineage>
        <taxon>Archaea</taxon>
        <taxon>Nitrososphaerota</taxon>
        <taxon>Nitrososphaeria</taxon>
        <taxon>Nitrosopumilales</taxon>
        <taxon>Nitrosopumilaceae</taxon>
        <taxon>Candidatus Nitrosomarinus</taxon>
    </lineage>
</organism>
<dbReference type="EMBL" id="CP021324">
    <property type="protein sequence ID" value="ARS64299.1"/>
    <property type="molecule type" value="Genomic_DNA"/>
</dbReference>
<accession>A0A2Z2HMS6</accession>
<dbReference type="KEGG" id="nct:NMSP_0678"/>
<dbReference type="Proteomes" id="UP000249949">
    <property type="component" value="Chromosome"/>
</dbReference>
<evidence type="ECO:0000313" key="2">
    <source>
        <dbReference type="Proteomes" id="UP000249949"/>
    </source>
</evidence>
<proteinExistence type="predicted"/>
<name>A0A2Z2HMS6_9ARCH</name>
<dbReference type="RefSeq" id="WP_086907431.1">
    <property type="nucleotide sequence ID" value="NZ_CP021324.1"/>
</dbReference>
<sequence>MDMMLEEELIDLMTFCLQNPDSSEIDQKHTRIKEIGQEIFDDGGDDAIENFSFVLKNRITQEIEKDPSPLLSLWQGLSSK</sequence>
<reference evidence="1 2" key="1">
    <citation type="journal article" date="2017" name="Environ. Microbiol.">
        <title>Genome and epigenome of a novel marine Thaumarchaeota strain suggest viral infection, phosphorothioation DNA modification and multiple restriction systems.</title>
        <authorList>
            <person name="Ahlgren N.A."/>
            <person name="Chen Y."/>
            <person name="Needham D.M."/>
            <person name="Parada A.E."/>
            <person name="Sachdeva R."/>
            <person name="Trinh V."/>
            <person name="Chen T."/>
            <person name="Fuhrman J.A."/>
        </authorList>
    </citation>
    <scope>NUCLEOTIDE SEQUENCE [LARGE SCALE GENOMIC DNA]</scope>
    <source>
        <strain evidence="1 2">SPOT01</strain>
    </source>
</reference>
<evidence type="ECO:0000313" key="1">
    <source>
        <dbReference type="EMBL" id="ARS64299.1"/>
    </source>
</evidence>
<keyword evidence="2" id="KW-1185">Reference proteome</keyword>
<protein>
    <submittedName>
        <fullName evidence="1">Uncharacterized protein</fullName>
    </submittedName>
</protein>
<dbReference type="GeneID" id="32901162"/>
<gene>
    <name evidence="1" type="ORF">NMSP_0678</name>
</gene>